<evidence type="ECO:0000313" key="5">
    <source>
        <dbReference type="Proteomes" id="UP000078572"/>
    </source>
</evidence>
<dbReference type="Proteomes" id="UP000078572">
    <property type="component" value="Chromosome 1"/>
</dbReference>
<dbReference type="SUPFAM" id="SSF55961">
    <property type="entry name" value="Bet v1-like"/>
    <property type="match status" value="1"/>
</dbReference>
<sequence>MDRAATFELEMTRHIRAPRERVFDAFTDQAALAVWHCPRGMGVVEASADARVGGQYRIVMGARDGEQHVAHGEYQLLDRANFLAYTWGWESGELPASARTLIEVTLTDQDGGTRLHMRHSGFPDEPTRDSHNGGWQSVFNRLSDYLDPEGSAGTLTVYGNPRSTYCRTVRMALEEKGLRYKLDPLTPHTPELLEHNPFGRVPAFSDGPIEFYETRAILSYINEAFDGPSLIPQTGPTARARNEQWISLINCHAYDAMVRRYVLQYVFPKGADGQPDRKVIDAAVPEIVAQLDALEQAYGERDYLVGNTVSMADLFFAPIAMYLEMFPETKALLDARPNIQRGQAAMRARPSYAATMPELG</sequence>
<dbReference type="InterPro" id="IPR004045">
    <property type="entry name" value="Glutathione_S-Trfase_N"/>
</dbReference>
<organism evidence="4 5">
    <name type="scientific">Ralstonia insidiosa</name>
    <dbReference type="NCBI Taxonomy" id="190721"/>
    <lineage>
        <taxon>Bacteria</taxon>
        <taxon>Pseudomonadati</taxon>
        <taxon>Pseudomonadota</taxon>
        <taxon>Betaproteobacteria</taxon>
        <taxon>Burkholderiales</taxon>
        <taxon>Burkholderiaceae</taxon>
        <taxon>Ralstonia</taxon>
    </lineage>
</organism>
<reference evidence="5" key="1">
    <citation type="submission" date="2016-06" db="EMBL/GenBank/DDBJ databases">
        <authorList>
            <person name="Xu Y."/>
            <person name="Nagy A."/>
            <person name="Yan X."/>
            <person name="Kim S.W."/>
            <person name="Haley B."/>
            <person name="Liu N.T."/>
            <person name="Nou X."/>
        </authorList>
    </citation>
    <scope>NUCLEOTIDE SEQUENCE [LARGE SCALE GENOMIC DNA]</scope>
    <source>
        <strain evidence="5">ATCC 49129</strain>
    </source>
</reference>
<accession>A0A191ZXX1</accession>
<name>A0A191ZXX1_9RALS</name>
<dbReference type="EMBL" id="CP016022">
    <property type="protein sequence ID" value="ANJ73025.1"/>
    <property type="molecule type" value="Genomic_DNA"/>
</dbReference>
<dbReference type="PANTHER" id="PTHR43900:SF3">
    <property type="entry name" value="GLUTATHIONE S-TRANSFERASE RHO"/>
    <property type="match status" value="1"/>
</dbReference>
<dbReference type="EC" id="2.5.1.18" evidence="2"/>
<dbReference type="Pfam" id="PF00043">
    <property type="entry name" value="GST_C"/>
    <property type="match status" value="1"/>
</dbReference>
<keyword evidence="3 4" id="KW-0808">Transferase</keyword>
<dbReference type="InterPro" id="IPR004046">
    <property type="entry name" value="GST_C"/>
</dbReference>
<dbReference type="Gene3D" id="3.30.530.20">
    <property type="match status" value="1"/>
</dbReference>
<dbReference type="PANTHER" id="PTHR43900">
    <property type="entry name" value="GLUTATHIONE S-TRANSFERASE RHO"/>
    <property type="match status" value="1"/>
</dbReference>
<dbReference type="Gene3D" id="1.20.1050.10">
    <property type="match status" value="1"/>
</dbReference>
<gene>
    <name evidence="4" type="ORF">A9Y76_11345</name>
</gene>
<evidence type="ECO:0000256" key="3">
    <source>
        <dbReference type="ARBA" id="ARBA00022679"/>
    </source>
</evidence>
<evidence type="ECO:0000256" key="2">
    <source>
        <dbReference type="ARBA" id="ARBA00012452"/>
    </source>
</evidence>
<dbReference type="GO" id="GO:0004364">
    <property type="term" value="F:glutathione transferase activity"/>
    <property type="evidence" value="ECO:0007669"/>
    <property type="project" value="UniProtKB-EC"/>
</dbReference>
<dbReference type="InterPro" id="IPR013538">
    <property type="entry name" value="ASHA1/2-like_C"/>
</dbReference>
<dbReference type="CDD" id="cd07814">
    <property type="entry name" value="SRPBCC_CalC_Aha1-like"/>
    <property type="match status" value="1"/>
</dbReference>
<dbReference type="GeneID" id="61526615"/>
<dbReference type="STRING" id="190721.ACS15_2410"/>
<dbReference type="SFLD" id="SFLDG00358">
    <property type="entry name" value="Main_(cytGST)"/>
    <property type="match status" value="1"/>
</dbReference>
<dbReference type="PROSITE" id="PS50404">
    <property type="entry name" value="GST_NTER"/>
    <property type="match status" value="1"/>
</dbReference>
<dbReference type="Pfam" id="PF08327">
    <property type="entry name" value="AHSA1"/>
    <property type="match status" value="1"/>
</dbReference>
<evidence type="ECO:0000256" key="1">
    <source>
        <dbReference type="ARBA" id="ARBA00006817"/>
    </source>
</evidence>
<protein>
    <recommendedName>
        <fullName evidence="2">glutathione transferase</fullName>
        <ecNumber evidence="2">2.5.1.18</ecNumber>
    </recommendedName>
</protein>
<dbReference type="GO" id="GO:0005737">
    <property type="term" value="C:cytoplasm"/>
    <property type="evidence" value="ECO:0007669"/>
    <property type="project" value="TreeGrafter"/>
</dbReference>
<dbReference type="OrthoDB" id="9805228at2"/>
<dbReference type="InterPro" id="IPR036249">
    <property type="entry name" value="Thioredoxin-like_sf"/>
</dbReference>
<dbReference type="InterPro" id="IPR036282">
    <property type="entry name" value="Glutathione-S-Trfase_C_sf"/>
</dbReference>
<comment type="similarity">
    <text evidence="1">Belongs to the AHA1 family.</text>
</comment>
<dbReference type="InterPro" id="IPR010987">
    <property type="entry name" value="Glutathione-S-Trfase_C-like"/>
</dbReference>
<dbReference type="Pfam" id="PF13417">
    <property type="entry name" value="GST_N_3"/>
    <property type="match status" value="1"/>
</dbReference>
<dbReference type="SFLD" id="SFLDS00019">
    <property type="entry name" value="Glutathione_Transferase_(cytos"/>
    <property type="match status" value="1"/>
</dbReference>
<dbReference type="Gene3D" id="3.40.30.10">
    <property type="entry name" value="Glutaredoxin"/>
    <property type="match status" value="1"/>
</dbReference>
<dbReference type="RefSeq" id="WP_064804108.1">
    <property type="nucleotide sequence ID" value="NZ_CP016022.1"/>
</dbReference>
<dbReference type="InterPro" id="IPR040079">
    <property type="entry name" value="Glutathione_S-Trfase"/>
</dbReference>
<dbReference type="AlphaFoldDB" id="A0A191ZXX1"/>
<dbReference type="PROSITE" id="PS50405">
    <property type="entry name" value="GST_CTER"/>
    <property type="match status" value="1"/>
</dbReference>
<dbReference type="SUPFAM" id="SSF52833">
    <property type="entry name" value="Thioredoxin-like"/>
    <property type="match status" value="1"/>
</dbReference>
<dbReference type="SUPFAM" id="SSF47616">
    <property type="entry name" value="GST C-terminal domain-like"/>
    <property type="match status" value="1"/>
</dbReference>
<evidence type="ECO:0000313" key="4">
    <source>
        <dbReference type="EMBL" id="ANJ73025.1"/>
    </source>
</evidence>
<dbReference type="GO" id="GO:0043295">
    <property type="term" value="F:glutathione binding"/>
    <property type="evidence" value="ECO:0007669"/>
    <property type="project" value="TreeGrafter"/>
</dbReference>
<keyword evidence="5" id="KW-1185">Reference proteome</keyword>
<dbReference type="CDD" id="cd00299">
    <property type="entry name" value="GST_C_family"/>
    <property type="match status" value="1"/>
</dbReference>
<proteinExistence type="inferred from homology"/>
<dbReference type="InterPro" id="IPR023393">
    <property type="entry name" value="START-like_dom_sf"/>
</dbReference>